<reference evidence="3" key="1">
    <citation type="submission" date="2016-06" db="UniProtKB">
        <authorList>
            <consortium name="WormBaseParasite"/>
        </authorList>
    </citation>
    <scope>IDENTIFICATION</scope>
</reference>
<protein>
    <submittedName>
        <fullName evidence="3">Protein kinase domain-containing protein</fullName>
    </submittedName>
</protein>
<dbReference type="EMBL" id="UYRT01007521">
    <property type="protein sequence ID" value="VDK42668.1"/>
    <property type="molecule type" value="Genomic_DNA"/>
</dbReference>
<sequence>MLVLLFSSPPSEMIAPDINITSKNFGIDFITDSANFQYSAIFLEECTEDQFDTDVYFGLVLIWNMSHLMPNHVANEKTWSIRPFRKK</sequence>
<gene>
    <name evidence="1" type="ORF">GPUH_LOCUS4124</name>
</gene>
<keyword evidence="2" id="KW-1185">Reference proteome</keyword>
<dbReference type="Proteomes" id="UP000271098">
    <property type="component" value="Unassembled WGS sequence"/>
</dbReference>
<reference evidence="1 2" key="2">
    <citation type="submission" date="2018-11" db="EMBL/GenBank/DDBJ databases">
        <authorList>
            <consortium name="Pathogen Informatics"/>
        </authorList>
    </citation>
    <scope>NUCLEOTIDE SEQUENCE [LARGE SCALE GENOMIC DNA]</scope>
</reference>
<dbReference type="WBParaSite" id="GPUH_0000413101-mRNA-1">
    <property type="protein sequence ID" value="GPUH_0000413101-mRNA-1"/>
    <property type="gene ID" value="GPUH_0000413101"/>
</dbReference>
<proteinExistence type="predicted"/>
<dbReference type="AlphaFoldDB" id="A0A183D5Y3"/>
<evidence type="ECO:0000313" key="3">
    <source>
        <dbReference type="WBParaSite" id="GPUH_0000413101-mRNA-1"/>
    </source>
</evidence>
<evidence type="ECO:0000313" key="2">
    <source>
        <dbReference type="Proteomes" id="UP000271098"/>
    </source>
</evidence>
<organism evidence="3">
    <name type="scientific">Gongylonema pulchrum</name>
    <dbReference type="NCBI Taxonomy" id="637853"/>
    <lineage>
        <taxon>Eukaryota</taxon>
        <taxon>Metazoa</taxon>
        <taxon>Ecdysozoa</taxon>
        <taxon>Nematoda</taxon>
        <taxon>Chromadorea</taxon>
        <taxon>Rhabditida</taxon>
        <taxon>Spirurina</taxon>
        <taxon>Spiruromorpha</taxon>
        <taxon>Spiruroidea</taxon>
        <taxon>Gongylonematidae</taxon>
        <taxon>Gongylonema</taxon>
    </lineage>
</organism>
<evidence type="ECO:0000313" key="1">
    <source>
        <dbReference type="EMBL" id="VDK42668.1"/>
    </source>
</evidence>
<accession>A0A183D5Y3</accession>
<name>A0A183D5Y3_9BILA</name>